<keyword evidence="2" id="KW-1185">Reference proteome</keyword>
<sequence length="527" mass="60198">MLIIMSAAYIDKELASEFGDIPPTFLPLGNKRLFQHQIAASPKQKRVYLSLPDDFTPNPADLDWLLQHNVAILRVPVGLPLGASLVSSLNLIEDNIQGPVSILFGDTLITDIPSDKNVVAVSEIEDNYNWSVISQEKDKLIEPNHQRSSADNQNVVAGYFNFSQPKQLIRSLTHQHWDFVKGLNDYHQQVGMCSARVNNWLDFGHVNTYYHSKAKFTTQRAFNELDINPPVVTKSGNQKNKIEAEANWFKHLPGDLKVFTPQFLGSYVNQEKASYQLEYLHLTALNELYVFAQLPDMVWQRILNACFAFIDKSSEHQALADDKQASLGGLFQQKTLQRVTLFCKNNQLDADKIWQINQTTLVSINQLCKLSEQYLPAPKAASLMHGDFCFSNILYDFRTNNIKTIDPRGIDHNGNMARFGDIQYDLAKLSHSVLGMYDWIIAGYFSLTYQPYQISFELHHQSHNDAVQNIFLRAVKQRYRLNAANIYAMQIQLFLSMLPLHSDQPERQQALLANAFRLFELLQQEVS</sequence>
<accession>A0A418YHL1</accession>
<dbReference type="Proteomes" id="UP000283255">
    <property type="component" value="Unassembled WGS sequence"/>
</dbReference>
<evidence type="ECO:0000313" key="1">
    <source>
        <dbReference type="EMBL" id="RJG49545.1"/>
    </source>
</evidence>
<dbReference type="SUPFAM" id="SSF53448">
    <property type="entry name" value="Nucleotide-diphospho-sugar transferases"/>
    <property type="match status" value="1"/>
</dbReference>
<reference evidence="1 2" key="1">
    <citation type="submission" date="2018-09" db="EMBL/GenBank/DDBJ databases">
        <authorList>
            <person name="Wang F."/>
        </authorList>
    </citation>
    <scope>NUCLEOTIDE SEQUENCE [LARGE SCALE GENOMIC DNA]</scope>
    <source>
        <strain evidence="1 2">PLHSC7-2</strain>
    </source>
</reference>
<dbReference type="InterPro" id="IPR029044">
    <property type="entry name" value="Nucleotide-diphossugar_trans"/>
</dbReference>
<dbReference type="RefSeq" id="WP_119909880.1">
    <property type="nucleotide sequence ID" value="NZ_QZCH01000004.1"/>
</dbReference>
<name>A0A418YHL1_9GAMM</name>
<dbReference type="AlphaFoldDB" id="A0A418YHL1"/>
<dbReference type="EMBL" id="QZCH01000004">
    <property type="protein sequence ID" value="RJG49545.1"/>
    <property type="molecule type" value="Genomic_DNA"/>
</dbReference>
<proteinExistence type="predicted"/>
<dbReference type="InterPro" id="IPR011009">
    <property type="entry name" value="Kinase-like_dom_sf"/>
</dbReference>
<evidence type="ECO:0000313" key="2">
    <source>
        <dbReference type="Proteomes" id="UP000283255"/>
    </source>
</evidence>
<dbReference type="SUPFAM" id="SSF56112">
    <property type="entry name" value="Protein kinase-like (PK-like)"/>
    <property type="match status" value="1"/>
</dbReference>
<organism evidence="1 2">
    <name type="scientific">Motilimonas pumila</name>
    <dbReference type="NCBI Taxonomy" id="2303987"/>
    <lineage>
        <taxon>Bacteria</taxon>
        <taxon>Pseudomonadati</taxon>
        <taxon>Pseudomonadota</taxon>
        <taxon>Gammaproteobacteria</taxon>
        <taxon>Alteromonadales</taxon>
        <taxon>Alteromonadales genera incertae sedis</taxon>
        <taxon>Motilimonas</taxon>
    </lineage>
</organism>
<comment type="caution">
    <text evidence="1">The sequence shown here is derived from an EMBL/GenBank/DDBJ whole genome shotgun (WGS) entry which is preliminary data.</text>
</comment>
<protein>
    <submittedName>
        <fullName evidence="1">Capsular biosynthesis protein</fullName>
    </submittedName>
</protein>
<dbReference type="OrthoDB" id="9814110at2"/>
<gene>
    <name evidence="1" type="ORF">D1Z90_06195</name>
</gene>
<reference evidence="1 2" key="2">
    <citation type="submission" date="2019-01" db="EMBL/GenBank/DDBJ databases">
        <title>Motilimonas pumilus sp. nov., isolated from the gut of sea cucumber (Apostichopus japonicus).</title>
        <authorList>
            <person name="Wang F.-Q."/>
            <person name="Ren L.-H."/>
            <person name="Lin Y.-W."/>
            <person name="Sun G.-H."/>
            <person name="Du Z.-J."/>
            <person name="Zhao J.-X."/>
            <person name="Liu X.-J."/>
            <person name="Liu L.-J."/>
        </authorList>
    </citation>
    <scope>NUCLEOTIDE SEQUENCE [LARGE SCALE GENOMIC DNA]</scope>
    <source>
        <strain evidence="1 2">PLHSC7-2</strain>
    </source>
</reference>